<dbReference type="OrthoDB" id="9801454at2"/>
<sequence length="411" mass="45008">MIGEIICVGNEILIGDTLNTNTRYLSKSMTNLGIEVAYQVVVGDHEERLLEAIETARRRSDVIVFTGGLGPTYDDMTKETVAKALDMTMVLDEAALEDMRLFFEQRKRTMAETNRKQAYRPSGGRMLRNENGTAPGIYIKDGETHYILLPGPPKELMPMFEKEVAPILETLSANVITSRIFQLSGIGESDLAEMIGHIMDISDNPRIAPYAKLGSVNIRVTAITGTKEEGKKQIEETTALLMPFLEPYCYSYEDKSLEEVVVQMIKEKNQTIAIAESCTGGLLSSRIINVPGVSKVYRNGFVTYSNGSKETWLKVPHALMVKEGAVSEAVAIAMAEGVAKVSDASIGVGITGIAGPDGGTPEKPVGMVCIGFTINGKSSANTFYFNGNRKKIRDYSVQYALTTLYSLLREI</sequence>
<dbReference type="InterPro" id="IPR050101">
    <property type="entry name" value="CinA"/>
</dbReference>
<dbReference type="InterPro" id="IPR036425">
    <property type="entry name" value="MoaB/Mog-like_dom_sf"/>
</dbReference>
<dbReference type="HAMAP" id="MF_00226_B">
    <property type="entry name" value="CinA_B"/>
    <property type="match status" value="1"/>
</dbReference>
<dbReference type="InterPro" id="IPR008136">
    <property type="entry name" value="CinA_C"/>
</dbReference>
<dbReference type="PANTHER" id="PTHR13939:SF0">
    <property type="entry name" value="NMN AMIDOHYDROLASE-LIKE PROTEIN YFAY"/>
    <property type="match status" value="1"/>
</dbReference>
<dbReference type="PIRSF" id="PIRSF006728">
    <property type="entry name" value="CinA"/>
    <property type="match status" value="1"/>
</dbReference>
<dbReference type="EMBL" id="LR130778">
    <property type="protein sequence ID" value="VDN46259.1"/>
    <property type="molecule type" value="Genomic_DNA"/>
</dbReference>
<dbReference type="Gene3D" id="3.40.980.10">
    <property type="entry name" value="MoaB/Mog-like domain"/>
    <property type="match status" value="1"/>
</dbReference>
<proteinExistence type="inferred from homology"/>
<dbReference type="RefSeq" id="WP_125135800.1">
    <property type="nucleotide sequence ID" value="NZ_LR130778.1"/>
</dbReference>
<organism evidence="3 4">
    <name type="scientific">Petrocella atlantisensis</name>
    <dbReference type="NCBI Taxonomy" id="2173034"/>
    <lineage>
        <taxon>Bacteria</taxon>
        <taxon>Bacillati</taxon>
        <taxon>Bacillota</taxon>
        <taxon>Clostridia</taxon>
        <taxon>Lachnospirales</taxon>
        <taxon>Vallitaleaceae</taxon>
        <taxon>Petrocella</taxon>
    </lineage>
</organism>
<dbReference type="InterPro" id="IPR001453">
    <property type="entry name" value="MoaB/Mog_dom"/>
</dbReference>
<dbReference type="Proteomes" id="UP000279029">
    <property type="component" value="Chromosome"/>
</dbReference>
<evidence type="ECO:0000313" key="3">
    <source>
        <dbReference type="EMBL" id="VDN46259.1"/>
    </source>
</evidence>
<dbReference type="NCBIfam" id="NF001813">
    <property type="entry name" value="PRK00549.1"/>
    <property type="match status" value="1"/>
</dbReference>
<evidence type="ECO:0000256" key="1">
    <source>
        <dbReference type="HAMAP-Rule" id="MF_00226"/>
    </source>
</evidence>
<dbReference type="Pfam" id="PF02464">
    <property type="entry name" value="CinA"/>
    <property type="match status" value="1"/>
</dbReference>
<dbReference type="PANTHER" id="PTHR13939">
    <property type="entry name" value="NICOTINAMIDE-NUCLEOTIDE AMIDOHYDROLASE PNCC"/>
    <property type="match status" value="1"/>
</dbReference>
<accession>A0A3P7RZZ7</accession>
<evidence type="ECO:0000259" key="2">
    <source>
        <dbReference type="SMART" id="SM00852"/>
    </source>
</evidence>
<feature type="domain" description="MoaB/Mog" evidence="2">
    <location>
        <begin position="4"/>
        <end position="170"/>
    </location>
</feature>
<protein>
    <recommendedName>
        <fullName evidence="1">Putative competence-damage inducible protein</fullName>
    </recommendedName>
</protein>
<dbReference type="InterPro" id="IPR041424">
    <property type="entry name" value="CinA_KH"/>
</dbReference>
<dbReference type="InterPro" id="IPR008135">
    <property type="entry name" value="Competence-induced_CinA"/>
</dbReference>
<dbReference type="SMART" id="SM00852">
    <property type="entry name" value="MoCF_biosynth"/>
    <property type="match status" value="1"/>
</dbReference>
<dbReference type="NCBIfam" id="TIGR00200">
    <property type="entry name" value="cinA_nterm"/>
    <property type="match status" value="1"/>
</dbReference>
<dbReference type="NCBIfam" id="TIGR00177">
    <property type="entry name" value="molyb_syn"/>
    <property type="match status" value="1"/>
</dbReference>
<dbReference type="KEGG" id="cbar:PATL70BA_0407"/>
<dbReference type="SUPFAM" id="SSF53218">
    <property type="entry name" value="Molybdenum cofactor biosynthesis proteins"/>
    <property type="match status" value="1"/>
</dbReference>
<reference evidence="3 4" key="1">
    <citation type="submission" date="2018-09" db="EMBL/GenBank/DDBJ databases">
        <authorList>
            <person name="Postec A."/>
        </authorList>
    </citation>
    <scope>NUCLEOTIDE SEQUENCE [LARGE SCALE GENOMIC DNA]</scope>
    <source>
        <strain evidence="3">70B-A</strain>
    </source>
</reference>
<dbReference type="Gene3D" id="3.90.950.20">
    <property type="entry name" value="CinA-like"/>
    <property type="match status" value="1"/>
</dbReference>
<dbReference type="InterPro" id="IPR036653">
    <property type="entry name" value="CinA-like_C"/>
</dbReference>
<dbReference type="NCBIfam" id="TIGR00199">
    <property type="entry name" value="PncC_domain"/>
    <property type="match status" value="1"/>
</dbReference>
<dbReference type="AlphaFoldDB" id="A0A3P7RZZ7"/>
<dbReference type="Pfam" id="PF18146">
    <property type="entry name" value="CinA_KH"/>
    <property type="match status" value="1"/>
</dbReference>
<dbReference type="Pfam" id="PF00994">
    <property type="entry name" value="MoCF_biosynth"/>
    <property type="match status" value="1"/>
</dbReference>
<gene>
    <name evidence="1 3" type="primary">cinA</name>
    <name evidence="3" type="ORF">PATL70BA_0407</name>
</gene>
<dbReference type="CDD" id="cd00885">
    <property type="entry name" value="cinA"/>
    <property type="match status" value="1"/>
</dbReference>
<evidence type="ECO:0000313" key="4">
    <source>
        <dbReference type="Proteomes" id="UP000279029"/>
    </source>
</evidence>
<comment type="similarity">
    <text evidence="1">Belongs to the CinA family.</text>
</comment>
<name>A0A3P7RZZ7_9FIRM</name>
<keyword evidence="4" id="KW-1185">Reference proteome</keyword>
<dbReference type="Gene3D" id="3.30.70.2860">
    <property type="match status" value="1"/>
</dbReference>
<dbReference type="SUPFAM" id="SSF142433">
    <property type="entry name" value="CinA-like"/>
    <property type="match status" value="1"/>
</dbReference>